<sequence>MEKKRLTNFIKRKYFSSEVTNKTEIRGINGVKEEINEIYVDAQTTAEISDISLQGNSIAEVAKTLTELEQNCILIPSYAKRVVNEDGNSEWSVQVRGWAFGTRQSRKKKLVLGMAKRFAGVNKDDEESREKSRLLEERFSMFLAKNLRNQEYKVQIISLAHPTHMELDENPDEVENDDEVSEYLSETSTAYQDLHPSTHITSNTGHFCGNIKIPVEIVDEWVDKARKEGIGNGNHVRLLKLGALPKGREFARPSFGFVSLIESEGISVISDIDDTIKLTEITSGPRTALSNTFLYDLVEVPGMADVYMEWYNKGASIHYVSNSPWQLFPMLKQFIKRFPPGSAHLKFYNDLLKSFLFEEPGLSKINYIKEILEDFPNRKFILIGDSAKQYPSQILHVFIRDVSTERLRNIPSSPTKRNRSFPYILKRSLSSTSLSTKSMPPVIDTSLFNNNSNSINAWGTDDMVQSPDILTPNTPTTPTTPTSPMTPTEIDNNTHLQQFLEKVKACKESVPNNAFTLFKDSYELRDNEIVNSEFDKLLEKQQQRVSRQNTQF</sequence>
<proteinExistence type="predicted"/>
<accession>A0A9W4SDT5</accession>
<evidence type="ECO:0000313" key="3">
    <source>
        <dbReference type="Proteomes" id="UP001153678"/>
    </source>
</evidence>
<dbReference type="PANTHER" id="PTHR28208:SF3">
    <property type="entry name" value="PHOSPHATIDATE PHOSPHATASE APP1"/>
    <property type="match status" value="1"/>
</dbReference>
<keyword evidence="3" id="KW-1185">Reference proteome</keyword>
<reference evidence="2" key="1">
    <citation type="submission" date="2022-08" db="EMBL/GenBank/DDBJ databases">
        <authorList>
            <person name="Kallberg Y."/>
            <person name="Tangrot J."/>
            <person name="Rosling A."/>
        </authorList>
    </citation>
    <scope>NUCLEOTIDE SEQUENCE</scope>
    <source>
        <strain evidence="2">Wild A</strain>
    </source>
</reference>
<dbReference type="GO" id="GO:0030479">
    <property type="term" value="C:actin cortical patch"/>
    <property type="evidence" value="ECO:0007669"/>
    <property type="project" value="TreeGrafter"/>
</dbReference>
<evidence type="ECO:0000259" key="1">
    <source>
        <dbReference type="Pfam" id="PF09949"/>
    </source>
</evidence>
<dbReference type="Proteomes" id="UP001153678">
    <property type="component" value="Unassembled WGS sequence"/>
</dbReference>
<evidence type="ECO:0000313" key="2">
    <source>
        <dbReference type="EMBL" id="CAI2164837.1"/>
    </source>
</evidence>
<dbReference type="AlphaFoldDB" id="A0A9W4SDT5"/>
<dbReference type="EMBL" id="CAMKVN010000181">
    <property type="protein sequence ID" value="CAI2164837.1"/>
    <property type="molecule type" value="Genomic_DNA"/>
</dbReference>
<protein>
    <submittedName>
        <fullName evidence="2">12633_t:CDS:1</fullName>
    </submittedName>
</protein>
<feature type="domain" description="Phosphatidate phosphatase APP1 catalytic" evidence="1">
    <location>
        <begin position="266"/>
        <end position="400"/>
    </location>
</feature>
<dbReference type="OrthoDB" id="2117591at2759"/>
<dbReference type="PANTHER" id="PTHR28208">
    <property type="entry name" value="PHOSPHATIDATE PHOSPHATASE APP1"/>
    <property type="match status" value="1"/>
</dbReference>
<dbReference type="InterPro" id="IPR052935">
    <property type="entry name" value="Mg2+_PAP"/>
</dbReference>
<gene>
    <name evidence="2" type="ORF">FWILDA_LOCUS1767</name>
</gene>
<organism evidence="2 3">
    <name type="scientific">Funneliformis geosporum</name>
    <dbReference type="NCBI Taxonomy" id="1117311"/>
    <lineage>
        <taxon>Eukaryota</taxon>
        <taxon>Fungi</taxon>
        <taxon>Fungi incertae sedis</taxon>
        <taxon>Mucoromycota</taxon>
        <taxon>Glomeromycotina</taxon>
        <taxon>Glomeromycetes</taxon>
        <taxon>Glomerales</taxon>
        <taxon>Glomeraceae</taxon>
        <taxon>Funneliformis</taxon>
    </lineage>
</organism>
<dbReference type="GO" id="GO:0008195">
    <property type="term" value="F:phosphatidate phosphatase activity"/>
    <property type="evidence" value="ECO:0007669"/>
    <property type="project" value="InterPro"/>
</dbReference>
<dbReference type="InterPro" id="IPR019236">
    <property type="entry name" value="APP1_cat"/>
</dbReference>
<dbReference type="Pfam" id="PF09949">
    <property type="entry name" value="APP1_cat"/>
    <property type="match status" value="1"/>
</dbReference>
<name>A0A9W4SDT5_9GLOM</name>
<comment type="caution">
    <text evidence="2">The sequence shown here is derived from an EMBL/GenBank/DDBJ whole genome shotgun (WGS) entry which is preliminary data.</text>
</comment>